<dbReference type="Pfam" id="PF23310">
    <property type="entry name" value="TPR_27"/>
    <property type="match status" value="1"/>
</dbReference>
<evidence type="ECO:0000259" key="1">
    <source>
        <dbReference type="Pfam" id="PF23310"/>
    </source>
</evidence>
<dbReference type="Proteomes" id="UP000594638">
    <property type="component" value="Unassembled WGS sequence"/>
</dbReference>
<reference evidence="2 3" key="1">
    <citation type="submission" date="2019-12" db="EMBL/GenBank/DDBJ databases">
        <authorList>
            <person name="Alioto T."/>
            <person name="Alioto T."/>
            <person name="Gomez Garrido J."/>
        </authorList>
    </citation>
    <scope>NUCLEOTIDE SEQUENCE [LARGE SCALE GENOMIC DNA]</scope>
</reference>
<dbReference type="InterPro" id="IPR040338">
    <property type="entry name" value="At1g67623-like"/>
</dbReference>
<sequence length="299" mass="33452">MVLQWSSSLQWCGGFIGSNDGRGNVGYGGVVVLMVAVMVDIVDSAFNSGKLSKANQDRMTRCCTRKNMRKNAKCIVSTIGTIPTDLASDIMARVAANSLTDIANIKLSCKVLKEIAEDPHVYQNASLKKFPVGHWWPQSKEEMTFLNKCWEYGNPELLYRRGVLGYFGRNQLVSALEYLKKAVKLGHIGALHVICIILLLSDGECKRRGIAILSKMKKSRELRRKLKDYRNNLTHMLCTTIWVNRSLHINHLPICCTQTHPAKKHAWPPMTIEEEDVSCDACIGDAELAFIFDGLPGIK</sequence>
<accession>A0A8S0QJP7</accession>
<protein>
    <submittedName>
        <fullName evidence="2">F-box At1g67623</fullName>
    </submittedName>
</protein>
<keyword evidence="3" id="KW-1185">Reference proteome</keyword>
<dbReference type="PANTHER" id="PTHR33784">
    <property type="entry name" value="OS05G0482100 PROTEIN"/>
    <property type="match status" value="1"/>
</dbReference>
<organism evidence="2 3">
    <name type="scientific">Olea europaea subsp. europaea</name>
    <dbReference type="NCBI Taxonomy" id="158383"/>
    <lineage>
        <taxon>Eukaryota</taxon>
        <taxon>Viridiplantae</taxon>
        <taxon>Streptophyta</taxon>
        <taxon>Embryophyta</taxon>
        <taxon>Tracheophyta</taxon>
        <taxon>Spermatophyta</taxon>
        <taxon>Magnoliopsida</taxon>
        <taxon>eudicotyledons</taxon>
        <taxon>Gunneridae</taxon>
        <taxon>Pentapetalae</taxon>
        <taxon>asterids</taxon>
        <taxon>lamiids</taxon>
        <taxon>Lamiales</taxon>
        <taxon>Oleaceae</taxon>
        <taxon>Oleeae</taxon>
        <taxon>Olea</taxon>
    </lineage>
</organism>
<name>A0A8S0QJP7_OLEEU</name>
<evidence type="ECO:0000313" key="2">
    <source>
        <dbReference type="EMBL" id="CAA2965661.1"/>
    </source>
</evidence>
<evidence type="ECO:0000313" key="3">
    <source>
        <dbReference type="Proteomes" id="UP000594638"/>
    </source>
</evidence>
<comment type="caution">
    <text evidence="2">The sequence shown here is derived from an EMBL/GenBank/DDBJ whole genome shotgun (WGS) entry which is preliminary data.</text>
</comment>
<dbReference type="InterPro" id="IPR057136">
    <property type="entry name" value="At2g35280_TPR_dom"/>
</dbReference>
<dbReference type="AlphaFoldDB" id="A0A8S0QJP7"/>
<dbReference type="EMBL" id="CACTIH010001847">
    <property type="protein sequence ID" value="CAA2965661.1"/>
    <property type="molecule type" value="Genomic_DNA"/>
</dbReference>
<dbReference type="SUPFAM" id="SSF81901">
    <property type="entry name" value="HCP-like"/>
    <property type="match status" value="1"/>
</dbReference>
<dbReference type="Gramene" id="OE9A097503T1">
    <property type="protein sequence ID" value="OE9A097503C1"/>
    <property type="gene ID" value="OE9A097503"/>
</dbReference>
<proteinExistence type="predicted"/>
<feature type="domain" description="At2g35280-like TPR" evidence="1">
    <location>
        <begin position="128"/>
        <end position="232"/>
    </location>
</feature>
<gene>
    <name evidence="2" type="ORF">OLEA9_A097503</name>
</gene>
<dbReference type="PANTHER" id="PTHR33784:SF10">
    <property type="entry name" value="F-BOX PROTEIN"/>
    <property type="match status" value="1"/>
</dbReference>
<dbReference type="OrthoDB" id="1926629at2759"/>